<keyword evidence="1" id="KW-0732">Signal</keyword>
<reference evidence="2" key="1">
    <citation type="submission" date="2022-10" db="EMBL/GenBank/DDBJ databases">
        <title>The complete genomes of actinobacterial strains from the NBC collection.</title>
        <authorList>
            <person name="Joergensen T.S."/>
            <person name="Alvarez Arevalo M."/>
            <person name="Sterndorff E.B."/>
            <person name="Faurdal D."/>
            <person name="Vuksanovic O."/>
            <person name="Mourched A.-S."/>
            <person name="Charusanti P."/>
            <person name="Shaw S."/>
            <person name="Blin K."/>
            <person name="Weber T."/>
        </authorList>
    </citation>
    <scope>NUCLEOTIDE SEQUENCE</scope>
    <source>
        <strain evidence="2">NBC_01432</strain>
    </source>
</reference>
<sequence>MSSAGNRVIRGSILGAAILTLAATAPAHAEGSWSSYISDWGTGNESRRWTDGNTDSVSTSVGLGGCSASPTSFRSVTLTVYKDVLGPDDNKGNKDNTCSTNSWGDLASGEYYFHVQLINQNATGFKFSANSVLVKY</sequence>
<proteinExistence type="predicted"/>
<dbReference type="RefSeq" id="WP_141724586.1">
    <property type="nucleotide sequence ID" value="NZ_CP109495.1"/>
</dbReference>
<evidence type="ECO:0000313" key="3">
    <source>
        <dbReference type="Proteomes" id="UP001432209"/>
    </source>
</evidence>
<accession>A0ABZ1ZXP0</accession>
<dbReference type="EMBL" id="CP109495">
    <property type="protein sequence ID" value="WUX51238.1"/>
    <property type="molecule type" value="Genomic_DNA"/>
</dbReference>
<protein>
    <submittedName>
        <fullName evidence="2">Uncharacterized protein</fullName>
    </submittedName>
</protein>
<name>A0ABZ1ZXP0_STRNV</name>
<keyword evidence="3" id="KW-1185">Reference proteome</keyword>
<evidence type="ECO:0000256" key="1">
    <source>
        <dbReference type="SAM" id="SignalP"/>
    </source>
</evidence>
<dbReference type="Proteomes" id="UP001432209">
    <property type="component" value="Chromosome"/>
</dbReference>
<gene>
    <name evidence="2" type="ORF">OG442_06615</name>
</gene>
<organism evidence="2 3">
    <name type="scientific">Streptomyces niveus</name>
    <name type="common">Streptomyces spheroides</name>
    <dbReference type="NCBI Taxonomy" id="193462"/>
    <lineage>
        <taxon>Bacteria</taxon>
        <taxon>Bacillati</taxon>
        <taxon>Actinomycetota</taxon>
        <taxon>Actinomycetes</taxon>
        <taxon>Kitasatosporales</taxon>
        <taxon>Streptomycetaceae</taxon>
        <taxon>Streptomyces</taxon>
    </lineage>
</organism>
<feature type="signal peptide" evidence="1">
    <location>
        <begin position="1"/>
        <end position="29"/>
    </location>
</feature>
<evidence type="ECO:0000313" key="2">
    <source>
        <dbReference type="EMBL" id="WUX51238.1"/>
    </source>
</evidence>
<feature type="chain" id="PRO_5046802874" evidence="1">
    <location>
        <begin position="30"/>
        <end position="136"/>
    </location>
</feature>